<protein>
    <submittedName>
        <fullName evidence="2">Uncharacterized protein</fullName>
    </submittedName>
</protein>
<proteinExistence type="predicted"/>
<name>A0A1M6U7I6_PARC5</name>
<dbReference type="Proteomes" id="UP000184465">
    <property type="component" value="Unassembled WGS sequence"/>
</dbReference>
<feature type="region of interest" description="Disordered" evidence="1">
    <location>
        <begin position="195"/>
        <end position="221"/>
    </location>
</feature>
<feature type="non-terminal residue" evidence="2">
    <location>
        <position position="221"/>
    </location>
</feature>
<keyword evidence="3" id="KW-1185">Reference proteome</keyword>
<dbReference type="OrthoDB" id="210273at2"/>
<evidence type="ECO:0000313" key="3">
    <source>
        <dbReference type="Proteomes" id="UP000184465"/>
    </source>
</evidence>
<dbReference type="RefSeq" id="WP_131821384.1">
    <property type="nucleotide sequence ID" value="NZ_FRAG01000138.1"/>
</dbReference>
<dbReference type="AlphaFoldDB" id="A0A1M6U7I6"/>
<gene>
    <name evidence="2" type="ORF">SAMN02745912_03889</name>
</gene>
<reference evidence="3" key="1">
    <citation type="submission" date="2016-11" db="EMBL/GenBank/DDBJ databases">
        <authorList>
            <person name="Varghese N."/>
            <person name="Submissions S."/>
        </authorList>
    </citation>
    <scope>NUCLEOTIDE SEQUENCE [LARGE SCALE GENOMIC DNA]</scope>
    <source>
        <strain evidence="3">DSM 15212 / CIP 107654 / DViRD3</strain>
    </source>
</reference>
<organism evidence="2 3">
    <name type="scientific">Paramaledivibacter caminithermalis (strain DSM 15212 / CIP 107654 / DViRD3)</name>
    <name type="common">Clostridium caminithermale</name>
    <dbReference type="NCBI Taxonomy" id="1121301"/>
    <lineage>
        <taxon>Bacteria</taxon>
        <taxon>Bacillati</taxon>
        <taxon>Bacillota</taxon>
        <taxon>Clostridia</taxon>
        <taxon>Peptostreptococcales</taxon>
        <taxon>Caminicellaceae</taxon>
        <taxon>Paramaledivibacter</taxon>
    </lineage>
</organism>
<dbReference type="EMBL" id="FRAG01000138">
    <property type="protein sequence ID" value="SHK65245.1"/>
    <property type="molecule type" value="Genomic_DNA"/>
</dbReference>
<evidence type="ECO:0000256" key="1">
    <source>
        <dbReference type="SAM" id="MobiDB-lite"/>
    </source>
</evidence>
<evidence type="ECO:0000313" key="2">
    <source>
        <dbReference type="EMBL" id="SHK65245.1"/>
    </source>
</evidence>
<accession>A0A1M6U7I6</accession>
<sequence>MRRIIAKILIIIMLVNILPLLKFQDFKSYAGTVIDYRTVPKPNDVIEQPSAGMRIIIHHQDGSPDDILNATLNAYPQGYAKVGDTISVRDISDLSTQGTDIKKWDFQYVTPSGREVARIISGSQYGTIDNITLGEAGNYEFYLAVMDDVESNEEDYEWWQNWSSNGVQKAVKTLADGNEYWCYFVSIEIIVEKEESPPPQEGDINPYLKLTPKPSSIEEGT</sequence>